<evidence type="ECO:0000256" key="1">
    <source>
        <dbReference type="ARBA" id="ARBA00007806"/>
    </source>
</evidence>
<evidence type="ECO:0000256" key="2">
    <source>
        <dbReference type="ARBA" id="ARBA00022801"/>
    </source>
</evidence>
<dbReference type="GO" id="GO:0061634">
    <property type="term" value="F:alpha-D-xyloside xylohydrolase"/>
    <property type="evidence" value="ECO:0007669"/>
    <property type="project" value="UniProtKB-EC"/>
</dbReference>
<keyword evidence="3 6" id="KW-0326">Glycosidase</keyword>
<dbReference type="GO" id="GO:0030246">
    <property type="term" value="F:carbohydrate binding"/>
    <property type="evidence" value="ECO:0007669"/>
    <property type="project" value="InterPro"/>
</dbReference>
<sequence length="775" mass="86180">MKFTEGYWVKKQGFTVEHPRQVQEVVPSGAGFVAYSPTRVVRRHGDELDSPMVTTTVEAVAADIVRVRIEHFQGAGDSTPHFPLTVDPEVAHTAQAEGSTGSVRAGDLEVSVAGADQYTLTFRGGGRTLTSAIPRSTGLVTAPDGQVYVHEQLTLAVGESVYGLGERFGPVVRNGQSVEIWNDDGGTATEHAYKNVPFYFTTAGYGVFINHPEHVSLEVASEINTRVQFSVPGQQLEYFVIYGPSPKDILRKYTALTGRAPQVPAWSYGLWLSTSFTTDYSEATVNGFVDKMEELELPLSVIHFDCYWMRPSHWCDFTWDPQKFSDPEGMLARYHDRGLKVCVWINPYIGQRSHLFAEGMKHGYLLKRADGTVRQWDHWQSGMAWVDFTNPAARQWWKDELKKLMRQGVDAFKTDFGERVPTDVVWHDGSDPQRMHNYYSYLYNQAAYEAIAEERGQDEAIVFARAATAGGQAFPVHWGGDSEPTFVSMAETLRGGLSLGMSGFGYWSHDMGGFEGTPNDEVFIRWFPFGMLSSHSRLHGSHSYRVPWNYGETAVEVARRFIALKNRLMPYLMTHAQDVTDAGVPLMRHTILEHPADLGAVHVDTQYFLGPDLLVAPVFTESGDVDVYLPTDGWTDILTGDHLPTRGWVRQVHDLTTLPVLVPDGTVLPIGATTDRPDYDWCDGLNLYLVRPQEGTRTVRVRHRSGGFAEFCVTRDGDEVTVTATGTQRPWHAVLVGHSPSHLVAGTTSDAPTASELTSGTVLSPHDNTLIFRLG</sequence>
<keyword evidence="2 6" id="KW-0378">Hydrolase</keyword>
<dbReference type="AlphaFoldDB" id="A0A1C0AGK9"/>
<feature type="domain" description="Glycosyl hydrolase family 31 C-terminal" evidence="9">
    <location>
        <begin position="583"/>
        <end position="668"/>
    </location>
</feature>
<evidence type="ECO:0000259" key="9">
    <source>
        <dbReference type="Pfam" id="PF21365"/>
    </source>
</evidence>
<dbReference type="PANTHER" id="PTHR43053">
    <property type="entry name" value="GLYCOSIDASE FAMILY 31"/>
    <property type="match status" value="1"/>
</dbReference>
<evidence type="ECO:0000259" key="8">
    <source>
        <dbReference type="Pfam" id="PF13802"/>
    </source>
</evidence>
<reference evidence="11" key="1">
    <citation type="submission" date="2016-07" db="EMBL/GenBank/DDBJ databases">
        <authorList>
            <person name="Florea S."/>
            <person name="Webb J.S."/>
            <person name="Jaromczyk J."/>
            <person name="Schardl C.L."/>
        </authorList>
    </citation>
    <scope>NUCLEOTIDE SEQUENCE [LARGE SCALE GENOMIC DNA]</scope>
    <source>
        <strain evidence="11">IPBSL-7</strain>
    </source>
</reference>
<dbReference type="RefSeq" id="WP_068752787.1">
    <property type="nucleotide sequence ID" value="NZ_MBQD01000027.1"/>
</dbReference>
<dbReference type="EC" id="3.2.1.177" evidence="5"/>
<dbReference type="Pfam" id="PF13802">
    <property type="entry name" value="Gal_mutarotas_2"/>
    <property type="match status" value="1"/>
</dbReference>
<dbReference type="Pfam" id="PF21365">
    <property type="entry name" value="Glyco_hydro_31_3rd"/>
    <property type="match status" value="1"/>
</dbReference>
<evidence type="ECO:0000313" key="11">
    <source>
        <dbReference type="Proteomes" id="UP000093501"/>
    </source>
</evidence>
<dbReference type="InterPro" id="IPR011013">
    <property type="entry name" value="Gal_mutarotase_sf_dom"/>
</dbReference>
<dbReference type="Proteomes" id="UP000093501">
    <property type="component" value="Unassembled WGS sequence"/>
</dbReference>
<dbReference type="InterPro" id="IPR048395">
    <property type="entry name" value="Glyco_hydro_31_C"/>
</dbReference>
<dbReference type="GO" id="GO:0005975">
    <property type="term" value="P:carbohydrate metabolic process"/>
    <property type="evidence" value="ECO:0007669"/>
    <property type="project" value="InterPro"/>
</dbReference>
<dbReference type="Gene3D" id="3.20.20.80">
    <property type="entry name" value="Glycosidases"/>
    <property type="match status" value="1"/>
</dbReference>
<keyword evidence="11" id="KW-1185">Reference proteome</keyword>
<name>A0A1C0AGK9_9ACTN</name>
<gene>
    <name evidence="10" type="ORF">BCR15_10325</name>
</gene>
<evidence type="ECO:0000259" key="7">
    <source>
        <dbReference type="Pfam" id="PF01055"/>
    </source>
</evidence>
<evidence type="ECO:0000256" key="5">
    <source>
        <dbReference type="ARBA" id="ARBA00066962"/>
    </source>
</evidence>
<feature type="domain" description="Glycoside hydrolase family 31 N-terminal" evidence="8">
    <location>
        <begin position="56"/>
        <end position="216"/>
    </location>
</feature>
<evidence type="ECO:0000313" key="10">
    <source>
        <dbReference type="EMBL" id="OCL30863.1"/>
    </source>
</evidence>
<dbReference type="InterPro" id="IPR025887">
    <property type="entry name" value="Glyco_hydro_31_N_dom"/>
</dbReference>
<evidence type="ECO:0000256" key="4">
    <source>
        <dbReference type="ARBA" id="ARBA00052064"/>
    </source>
</evidence>
<organism evidence="10 11">
    <name type="scientific">Tessaracoccus lapidicaptus</name>
    <dbReference type="NCBI Taxonomy" id="1427523"/>
    <lineage>
        <taxon>Bacteria</taxon>
        <taxon>Bacillati</taxon>
        <taxon>Actinomycetota</taxon>
        <taxon>Actinomycetes</taxon>
        <taxon>Propionibacteriales</taxon>
        <taxon>Propionibacteriaceae</taxon>
        <taxon>Tessaracoccus</taxon>
    </lineage>
</organism>
<dbReference type="SUPFAM" id="SSF51445">
    <property type="entry name" value="(Trans)glycosidases"/>
    <property type="match status" value="1"/>
</dbReference>
<dbReference type="InterPro" id="IPR013780">
    <property type="entry name" value="Glyco_hydro_b"/>
</dbReference>
<dbReference type="SUPFAM" id="SSF117125">
    <property type="entry name" value="Putative glucosidase YicI, C-terminal domain"/>
    <property type="match status" value="1"/>
</dbReference>
<dbReference type="PANTHER" id="PTHR43053:SF4">
    <property type="entry name" value="MYOGENESIS-REGULATING GLYCOSIDASE"/>
    <property type="match status" value="1"/>
</dbReference>
<evidence type="ECO:0000256" key="6">
    <source>
        <dbReference type="RuleBase" id="RU361185"/>
    </source>
</evidence>
<dbReference type="EMBL" id="MBQD01000027">
    <property type="protein sequence ID" value="OCL30863.1"/>
    <property type="molecule type" value="Genomic_DNA"/>
</dbReference>
<comment type="similarity">
    <text evidence="1 6">Belongs to the glycosyl hydrolase 31 family.</text>
</comment>
<protein>
    <recommendedName>
        <fullName evidence="5">alpha-D-xyloside xylohydrolase</fullName>
        <ecNumber evidence="5">3.2.1.177</ecNumber>
    </recommendedName>
</protein>
<feature type="domain" description="Glycoside hydrolase family 31 TIM barrel" evidence="7">
    <location>
        <begin position="261"/>
        <end position="574"/>
    </location>
</feature>
<dbReference type="SUPFAM" id="SSF74650">
    <property type="entry name" value="Galactose mutarotase-like"/>
    <property type="match status" value="1"/>
</dbReference>
<proteinExistence type="inferred from homology"/>
<dbReference type="FunFam" id="3.20.20.80:FF:000053">
    <property type="entry name" value="Alpha-xylosidase YicI"/>
    <property type="match status" value="1"/>
</dbReference>
<evidence type="ECO:0000256" key="3">
    <source>
        <dbReference type="ARBA" id="ARBA00023295"/>
    </source>
</evidence>
<dbReference type="InterPro" id="IPR017853">
    <property type="entry name" value="GH"/>
</dbReference>
<comment type="caution">
    <text evidence="10">The sequence shown here is derived from an EMBL/GenBank/DDBJ whole genome shotgun (WGS) entry which is preliminary data.</text>
</comment>
<dbReference type="Gene3D" id="2.60.40.1180">
    <property type="entry name" value="Golgi alpha-mannosidase II"/>
    <property type="match status" value="2"/>
</dbReference>
<dbReference type="CDD" id="cd06593">
    <property type="entry name" value="GH31_xylosidase_YicI"/>
    <property type="match status" value="1"/>
</dbReference>
<accession>A0A1C0AGK9</accession>
<dbReference type="InterPro" id="IPR000322">
    <property type="entry name" value="Glyco_hydro_31_TIM"/>
</dbReference>
<dbReference type="CDD" id="cd14752">
    <property type="entry name" value="GH31_N"/>
    <property type="match status" value="1"/>
</dbReference>
<dbReference type="InterPro" id="IPR050985">
    <property type="entry name" value="Alpha-glycosidase_related"/>
</dbReference>
<comment type="catalytic activity">
    <reaction evidence="4">
        <text>Hydrolysis of terminal, non-reducing alpha-D-xylose residues with release of alpha-D-xylose.</text>
        <dbReference type="EC" id="3.2.1.177"/>
    </reaction>
</comment>
<dbReference type="SUPFAM" id="SSF51011">
    <property type="entry name" value="Glycosyl hydrolase domain"/>
    <property type="match status" value="1"/>
</dbReference>
<dbReference type="Pfam" id="PF01055">
    <property type="entry name" value="Glyco_hydro_31_2nd"/>
    <property type="match status" value="1"/>
</dbReference>
<dbReference type="Gene3D" id="2.60.40.1760">
    <property type="entry name" value="glycosyl hydrolase (family 31)"/>
    <property type="match status" value="1"/>
</dbReference>
<dbReference type="NCBIfam" id="NF007940">
    <property type="entry name" value="PRK10658.1"/>
    <property type="match status" value="1"/>
</dbReference>